<accession>A0A8S5NHX0</accession>
<organism evidence="1">
    <name type="scientific">Siphoviridae sp. ctRg81</name>
    <dbReference type="NCBI Taxonomy" id="2826336"/>
    <lineage>
        <taxon>Viruses</taxon>
        <taxon>Duplodnaviria</taxon>
        <taxon>Heunggongvirae</taxon>
        <taxon>Uroviricota</taxon>
        <taxon>Caudoviricetes</taxon>
    </lineage>
</organism>
<name>A0A8S5NHX0_9CAUD</name>
<reference evidence="1" key="1">
    <citation type="journal article" date="2021" name="Proc. Natl. Acad. Sci. U.S.A.">
        <title>A Catalog of Tens of Thousands of Viruses from Human Metagenomes Reveals Hidden Associations with Chronic Diseases.</title>
        <authorList>
            <person name="Tisza M.J."/>
            <person name="Buck C.B."/>
        </authorList>
    </citation>
    <scope>NUCLEOTIDE SEQUENCE</scope>
    <source>
        <strain evidence="1">CtRg81</strain>
    </source>
</reference>
<dbReference type="EMBL" id="BK015170">
    <property type="protein sequence ID" value="DAD93956.1"/>
    <property type="molecule type" value="Genomic_DNA"/>
</dbReference>
<proteinExistence type="predicted"/>
<sequence>MKKNENQGDLFGHTDTTAYCQSKPKTASLKVSDLEREKQRYNEICAYRERMIELRANIRSFSDLSVKPSTVSLSDKYARVGESSPHAKYTDVELIHCFDLRLAGLSLREISRKMDIPVRTLRDIFSGNRRAVMPTQFK</sequence>
<evidence type="ECO:0000313" key="1">
    <source>
        <dbReference type="EMBL" id="DAD93956.1"/>
    </source>
</evidence>
<protein>
    <submittedName>
        <fullName evidence="1">InsA C-terminal domain</fullName>
    </submittedName>
</protein>